<keyword evidence="2 5" id="KW-0812">Transmembrane</keyword>
<dbReference type="EMBL" id="BHXQ01000001">
    <property type="protein sequence ID" value="GCC50180.1"/>
    <property type="molecule type" value="Genomic_DNA"/>
</dbReference>
<comment type="subcellular location">
    <subcellularLocation>
        <location evidence="1">Membrane</location>
        <topology evidence="1">Multi-pass membrane protein</topology>
    </subcellularLocation>
</comment>
<evidence type="ECO:0000256" key="4">
    <source>
        <dbReference type="ARBA" id="ARBA00023136"/>
    </source>
</evidence>
<evidence type="ECO:0000313" key="7">
    <source>
        <dbReference type="Proteomes" id="UP000288227"/>
    </source>
</evidence>
<feature type="transmembrane region" description="Helical" evidence="5">
    <location>
        <begin position="22"/>
        <end position="45"/>
    </location>
</feature>
<dbReference type="OrthoDB" id="9806785at2"/>
<evidence type="ECO:0000256" key="3">
    <source>
        <dbReference type="ARBA" id="ARBA00022989"/>
    </source>
</evidence>
<dbReference type="Proteomes" id="UP000288227">
    <property type="component" value="Unassembled WGS sequence"/>
</dbReference>
<gene>
    <name evidence="6" type="ORF">SanaruYs_03950</name>
</gene>
<feature type="transmembrane region" description="Helical" evidence="5">
    <location>
        <begin position="157"/>
        <end position="174"/>
    </location>
</feature>
<evidence type="ECO:0000256" key="5">
    <source>
        <dbReference type="SAM" id="Phobius"/>
    </source>
</evidence>
<dbReference type="InterPro" id="IPR002657">
    <property type="entry name" value="BilAc:Na_symport/Acr3"/>
</dbReference>
<keyword evidence="4 5" id="KW-0472">Membrane</keyword>
<name>A0A401U5Q5_9BACT</name>
<dbReference type="PANTHER" id="PTHR10361:SF28">
    <property type="entry name" value="P3 PROTEIN-RELATED"/>
    <property type="match status" value="1"/>
</dbReference>
<organism evidence="6 7">
    <name type="scientific">Chryseotalea sanaruensis</name>
    <dbReference type="NCBI Taxonomy" id="2482724"/>
    <lineage>
        <taxon>Bacteria</taxon>
        <taxon>Pseudomonadati</taxon>
        <taxon>Bacteroidota</taxon>
        <taxon>Cytophagia</taxon>
        <taxon>Cytophagales</taxon>
        <taxon>Chryseotaleaceae</taxon>
        <taxon>Chryseotalea</taxon>
    </lineage>
</organism>
<keyword evidence="7" id="KW-1185">Reference proteome</keyword>
<sequence>MFGVALEIKPAHFFQLRNNKKALLTGFLSQYLLLPLGTIVLIYLFEPAPGLALGMILVAACPGGNASNFFTLLAKGNLALSVTLTAFSSLFAFILTPLSFFTWASIFPELSIHIKSFEINFFDLFYNMIGILLLPLLAGMLFAHYLSETTLKIAKTVRILSIIMLIAFILVALYNNQEAFTNHILTVFWIVVLHNALGLMGAYLFSYLLKNDEAVNRTIAIETGIQNSGLGLVLIFTFFDGNGSMALVAAWWGVWHLISGFVFSYLIRRKAIFQST</sequence>
<dbReference type="InterPro" id="IPR004710">
    <property type="entry name" value="Bilac:Na_transpt"/>
</dbReference>
<dbReference type="PANTHER" id="PTHR10361">
    <property type="entry name" value="SODIUM-BILE ACID COTRANSPORTER"/>
    <property type="match status" value="1"/>
</dbReference>
<evidence type="ECO:0000256" key="1">
    <source>
        <dbReference type="ARBA" id="ARBA00004141"/>
    </source>
</evidence>
<comment type="caution">
    <text evidence="6">The sequence shown here is derived from an EMBL/GenBank/DDBJ whole genome shotgun (WGS) entry which is preliminary data.</text>
</comment>
<proteinExistence type="predicted"/>
<feature type="transmembrane region" description="Helical" evidence="5">
    <location>
        <begin position="186"/>
        <end position="207"/>
    </location>
</feature>
<dbReference type="Pfam" id="PF01758">
    <property type="entry name" value="SBF"/>
    <property type="match status" value="1"/>
</dbReference>
<feature type="transmembrane region" description="Helical" evidence="5">
    <location>
        <begin position="245"/>
        <end position="267"/>
    </location>
</feature>
<feature type="transmembrane region" description="Helical" evidence="5">
    <location>
        <begin position="51"/>
        <end position="71"/>
    </location>
</feature>
<dbReference type="InterPro" id="IPR038770">
    <property type="entry name" value="Na+/solute_symporter_sf"/>
</dbReference>
<feature type="transmembrane region" description="Helical" evidence="5">
    <location>
        <begin position="219"/>
        <end position="239"/>
    </location>
</feature>
<accession>A0A401U5Q5</accession>
<protein>
    <submittedName>
        <fullName evidence="6">Sodium bile acid symporter family protein</fullName>
    </submittedName>
</protein>
<dbReference type="AlphaFoldDB" id="A0A401U5Q5"/>
<reference evidence="6 7" key="1">
    <citation type="submission" date="2018-11" db="EMBL/GenBank/DDBJ databases">
        <title>Chryseotalea sanarue gen. nov., sp., nov., a member of the family Cytophagaceae, isolated from a brackish lake in Hamamatsu Japan.</title>
        <authorList>
            <person name="Maejima Y."/>
            <person name="Iino T."/>
            <person name="Muraguchi Y."/>
            <person name="Fukuda K."/>
            <person name="Ohkuma M."/>
            <person name="Moriuchi R."/>
            <person name="Dohra H."/>
            <person name="Kimbara K."/>
            <person name="Shintani M."/>
        </authorList>
    </citation>
    <scope>NUCLEOTIDE SEQUENCE [LARGE SCALE GENOMIC DNA]</scope>
    <source>
        <strain evidence="6 7">Ys</strain>
    </source>
</reference>
<feature type="transmembrane region" description="Helical" evidence="5">
    <location>
        <begin position="124"/>
        <end position="145"/>
    </location>
</feature>
<evidence type="ECO:0000256" key="2">
    <source>
        <dbReference type="ARBA" id="ARBA00022692"/>
    </source>
</evidence>
<evidence type="ECO:0000313" key="6">
    <source>
        <dbReference type="EMBL" id="GCC50180.1"/>
    </source>
</evidence>
<dbReference type="Gene3D" id="1.20.1530.20">
    <property type="match status" value="1"/>
</dbReference>
<keyword evidence="3 5" id="KW-1133">Transmembrane helix</keyword>
<dbReference type="GO" id="GO:0016020">
    <property type="term" value="C:membrane"/>
    <property type="evidence" value="ECO:0007669"/>
    <property type="project" value="UniProtKB-SubCell"/>
</dbReference>
<feature type="transmembrane region" description="Helical" evidence="5">
    <location>
        <begin position="78"/>
        <end position="104"/>
    </location>
</feature>